<reference evidence="2 3" key="1">
    <citation type="submission" date="2023-08" db="EMBL/GenBank/DDBJ databases">
        <title>A Necator americanus chromosomal reference genome.</title>
        <authorList>
            <person name="Ilik V."/>
            <person name="Petrzelkova K.J."/>
            <person name="Pardy F."/>
            <person name="Fuh T."/>
            <person name="Niatou-Singa F.S."/>
            <person name="Gouil Q."/>
            <person name="Baker L."/>
            <person name="Ritchie M.E."/>
            <person name="Jex A.R."/>
            <person name="Gazzola D."/>
            <person name="Li H."/>
            <person name="Toshio Fujiwara R."/>
            <person name="Zhan B."/>
            <person name="Aroian R.V."/>
            <person name="Pafco B."/>
            <person name="Schwarz E.M."/>
        </authorList>
    </citation>
    <scope>NUCLEOTIDE SEQUENCE [LARGE SCALE GENOMIC DNA]</scope>
    <source>
        <strain evidence="2 3">Aroian</strain>
        <tissue evidence="2">Whole animal</tissue>
    </source>
</reference>
<evidence type="ECO:0000313" key="3">
    <source>
        <dbReference type="Proteomes" id="UP001303046"/>
    </source>
</evidence>
<dbReference type="PANTHER" id="PTHR38640:SF1">
    <property type="entry name" value="GEO09659P1"/>
    <property type="match status" value="1"/>
</dbReference>
<proteinExistence type="predicted"/>
<evidence type="ECO:0008006" key="4">
    <source>
        <dbReference type="Google" id="ProtNLM"/>
    </source>
</evidence>
<dbReference type="PANTHER" id="PTHR38640">
    <property type="entry name" value="GEO09659P1"/>
    <property type="match status" value="1"/>
</dbReference>
<name>A0ABR1DM66_NECAM</name>
<evidence type="ECO:0000256" key="1">
    <source>
        <dbReference type="SAM" id="Phobius"/>
    </source>
</evidence>
<keyword evidence="1" id="KW-1133">Transmembrane helix</keyword>
<sequence>MSTPLTLSEARSERLRIGSATICFYGMGALSRVDWRSYFPPLSYRSFMRHYLPASGAISHTLFAVHIFNPTFVSRIFTVGDLAASNTVLFTANLGLGFYVYFRHHMHRLNPWDRVEFSVFSTTLFNFGSLLAAVLIKALLPNKTPTWTRCLLGSALSVYLLSRAHKYLHFVDERSTRKIPSPRSMRSPVVNLEKNGRSRTVADGATLLSNGHDAVNDGDASSGYGTMRNGASLTVP</sequence>
<keyword evidence="1" id="KW-0472">Membrane</keyword>
<protein>
    <recommendedName>
        <fullName evidence="4">GtrA-like protein domain-containing protein</fullName>
    </recommendedName>
</protein>
<feature type="transmembrane region" description="Helical" evidence="1">
    <location>
        <begin position="54"/>
        <end position="77"/>
    </location>
</feature>
<dbReference type="EMBL" id="JAVFWL010000004">
    <property type="protein sequence ID" value="KAK6751494.1"/>
    <property type="molecule type" value="Genomic_DNA"/>
</dbReference>
<keyword evidence="1" id="KW-0812">Transmembrane</keyword>
<comment type="caution">
    <text evidence="2">The sequence shown here is derived from an EMBL/GenBank/DDBJ whole genome shotgun (WGS) entry which is preliminary data.</text>
</comment>
<feature type="transmembrane region" description="Helical" evidence="1">
    <location>
        <begin position="83"/>
        <end position="102"/>
    </location>
</feature>
<dbReference type="Proteomes" id="UP001303046">
    <property type="component" value="Unassembled WGS sequence"/>
</dbReference>
<feature type="transmembrane region" description="Helical" evidence="1">
    <location>
        <begin position="123"/>
        <end position="140"/>
    </location>
</feature>
<keyword evidence="3" id="KW-1185">Reference proteome</keyword>
<gene>
    <name evidence="2" type="primary">Necator_chrIV.g16392</name>
    <name evidence="2" type="ORF">RB195_003096</name>
</gene>
<evidence type="ECO:0000313" key="2">
    <source>
        <dbReference type="EMBL" id="KAK6751494.1"/>
    </source>
</evidence>
<organism evidence="2 3">
    <name type="scientific">Necator americanus</name>
    <name type="common">Human hookworm</name>
    <dbReference type="NCBI Taxonomy" id="51031"/>
    <lineage>
        <taxon>Eukaryota</taxon>
        <taxon>Metazoa</taxon>
        <taxon>Ecdysozoa</taxon>
        <taxon>Nematoda</taxon>
        <taxon>Chromadorea</taxon>
        <taxon>Rhabditida</taxon>
        <taxon>Rhabditina</taxon>
        <taxon>Rhabditomorpha</taxon>
        <taxon>Strongyloidea</taxon>
        <taxon>Ancylostomatidae</taxon>
        <taxon>Bunostominae</taxon>
        <taxon>Necator</taxon>
    </lineage>
</organism>
<accession>A0ABR1DM66</accession>